<evidence type="ECO:0000256" key="1">
    <source>
        <dbReference type="SAM" id="MobiDB-lite"/>
    </source>
</evidence>
<comment type="caution">
    <text evidence="2">The sequence shown here is derived from an EMBL/GenBank/DDBJ whole genome shotgun (WGS) entry which is preliminary data.</text>
</comment>
<dbReference type="Proteomes" id="UP000324800">
    <property type="component" value="Unassembled WGS sequence"/>
</dbReference>
<dbReference type="EMBL" id="SNRW01007136">
    <property type="protein sequence ID" value="KAA6381772.1"/>
    <property type="molecule type" value="Genomic_DNA"/>
</dbReference>
<organism evidence="2 3">
    <name type="scientific">Streblomastix strix</name>
    <dbReference type="NCBI Taxonomy" id="222440"/>
    <lineage>
        <taxon>Eukaryota</taxon>
        <taxon>Metamonada</taxon>
        <taxon>Preaxostyla</taxon>
        <taxon>Oxymonadida</taxon>
        <taxon>Streblomastigidae</taxon>
        <taxon>Streblomastix</taxon>
    </lineage>
</organism>
<sequence length="259" mass="29941">MEEVANIDVSVSIIDDEEQLAAVCIPPKQLWKRNRYDVRRTNDLRQRLTKSFFVQLIKHREHFQHSPTDYIHLFWTENWKRADQRHISSRFENLVQTIQIKGTTANCIRPASSTELAAQDFDGRTIYVFTHHSPDSKMNNKFYVFAVNKEHNSRTSALVKNYGMKQATYIISKQRGDARIFQGDDLWLSPQKTLVSHLSLPIISTQPIVEAESPNDHESVKGHESQMQKDDQDVKPREQAQNSSMTKDSDRETTAGAKK</sequence>
<evidence type="ECO:0000313" key="3">
    <source>
        <dbReference type="Proteomes" id="UP000324800"/>
    </source>
</evidence>
<reference evidence="2 3" key="1">
    <citation type="submission" date="2019-03" db="EMBL/GenBank/DDBJ databases">
        <title>Single cell metagenomics reveals metabolic interactions within the superorganism composed of flagellate Streblomastix strix and complex community of Bacteroidetes bacteria on its surface.</title>
        <authorList>
            <person name="Treitli S.C."/>
            <person name="Kolisko M."/>
            <person name="Husnik F."/>
            <person name="Keeling P."/>
            <person name="Hampl V."/>
        </authorList>
    </citation>
    <scope>NUCLEOTIDE SEQUENCE [LARGE SCALE GENOMIC DNA]</scope>
    <source>
        <strain evidence="2">ST1C</strain>
    </source>
</reference>
<evidence type="ECO:0000313" key="2">
    <source>
        <dbReference type="EMBL" id="KAA6381772.1"/>
    </source>
</evidence>
<feature type="region of interest" description="Disordered" evidence="1">
    <location>
        <begin position="208"/>
        <end position="259"/>
    </location>
</feature>
<name>A0A5J4VGU7_9EUKA</name>
<gene>
    <name evidence="2" type="ORF">EZS28_022702</name>
</gene>
<protein>
    <submittedName>
        <fullName evidence="2">Uncharacterized protein</fullName>
    </submittedName>
</protein>
<proteinExistence type="predicted"/>
<feature type="compositionally biased region" description="Basic and acidic residues" evidence="1">
    <location>
        <begin position="214"/>
        <end position="238"/>
    </location>
</feature>
<accession>A0A5J4VGU7</accession>
<dbReference type="AlphaFoldDB" id="A0A5J4VGU7"/>